<accession>A0ABY7DV05</accession>
<name>A0ABY7DV05_MYAAR</name>
<evidence type="ECO:0000259" key="1">
    <source>
        <dbReference type="PROSITE" id="PS50835"/>
    </source>
</evidence>
<dbReference type="EMBL" id="CP111015">
    <property type="protein sequence ID" value="WAR01558.1"/>
    <property type="molecule type" value="Genomic_DNA"/>
</dbReference>
<feature type="domain" description="Ig-like" evidence="1">
    <location>
        <begin position="1"/>
        <end position="102"/>
    </location>
</feature>
<protein>
    <recommendedName>
        <fullName evidence="1">Ig-like domain-containing protein</fullName>
    </recommendedName>
</protein>
<reference evidence="2" key="1">
    <citation type="submission" date="2022-11" db="EMBL/GenBank/DDBJ databases">
        <title>Centuries of genome instability and evolution in soft-shell clam transmissible cancer (bioRxiv).</title>
        <authorList>
            <person name="Hart S.F.M."/>
            <person name="Yonemitsu M.A."/>
            <person name="Giersch R.M."/>
            <person name="Beal B.F."/>
            <person name="Arriagada G."/>
            <person name="Davis B.W."/>
            <person name="Ostrander E.A."/>
            <person name="Goff S.P."/>
            <person name="Metzger M.J."/>
        </authorList>
    </citation>
    <scope>NUCLEOTIDE SEQUENCE</scope>
    <source>
        <strain evidence="2">MELC-2E11</strain>
        <tissue evidence="2">Siphon/mantle</tissue>
    </source>
</reference>
<gene>
    <name evidence="2" type="ORF">MAR_008116</name>
</gene>
<keyword evidence="3" id="KW-1185">Reference proteome</keyword>
<dbReference type="SUPFAM" id="SSF48726">
    <property type="entry name" value="Immunoglobulin"/>
    <property type="match status" value="1"/>
</dbReference>
<sequence>QVISTPKNQYPNIGSNFTITCENTRENGITWNKESTYITDCSGTSDLCTPTNAAYTATSDVSINKFFLTISSVSYASCGSYTCIDSTDPGNIKSDSIQLRVSAPDCGFETSINNESTVLVTTKCVYPLDNYKGVEEDIAGSDETVPIVAASYCGDTCGIQSVSKITTSHTPELSSAGREVQYKVVIYLPGCASPLTWTSTNTYTIKEESYVFQ</sequence>
<proteinExistence type="predicted"/>
<dbReference type="SMART" id="SM00409">
    <property type="entry name" value="IG"/>
    <property type="match status" value="1"/>
</dbReference>
<dbReference type="InterPro" id="IPR007110">
    <property type="entry name" value="Ig-like_dom"/>
</dbReference>
<dbReference type="InterPro" id="IPR003599">
    <property type="entry name" value="Ig_sub"/>
</dbReference>
<dbReference type="InterPro" id="IPR013783">
    <property type="entry name" value="Ig-like_fold"/>
</dbReference>
<dbReference type="Proteomes" id="UP001164746">
    <property type="component" value="Chromosome 4"/>
</dbReference>
<organism evidence="2 3">
    <name type="scientific">Mya arenaria</name>
    <name type="common">Soft-shell clam</name>
    <dbReference type="NCBI Taxonomy" id="6604"/>
    <lineage>
        <taxon>Eukaryota</taxon>
        <taxon>Metazoa</taxon>
        <taxon>Spiralia</taxon>
        <taxon>Lophotrochozoa</taxon>
        <taxon>Mollusca</taxon>
        <taxon>Bivalvia</taxon>
        <taxon>Autobranchia</taxon>
        <taxon>Heteroconchia</taxon>
        <taxon>Euheterodonta</taxon>
        <taxon>Imparidentia</taxon>
        <taxon>Neoheterodontei</taxon>
        <taxon>Myida</taxon>
        <taxon>Myoidea</taxon>
        <taxon>Myidae</taxon>
        <taxon>Mya</taxon>
    </lineage>
</organism>
<dbReference type="PROSITE" id="PS50835">
    <property type="entry name" value="IG_LIKE"/>
    <property type="match status" value="1"/>
</dbReference>
<evidence type="ECO:0000313" key="3">
    <source>
        <dbReference type="Proteomes" id="UP001164746"/>
    </source>
</evidence>
<dbReference type="InterPro" id="IPR036179">
    <property type="entry name" value="Ig-like_dom_sf"/>
</dbReference>
<feature type="non-terminal residue" evidence="2">
    <location>
        <position position="1"/>
    </location>
</feature>
<evidence type="ECO:0000313" key="2">
    <source>
        <dbReference type="EMBL" id="WAR01558.1"/>
    </source>
</evidence>
<dbReference type="Gene3D" id="2.60.40.10">
    <property type="entry name" value="Immunoglobulins"/>
    <property type="match status" value="1"/>
</dbReference>